<dbReference type="EMBL" id="PFSJ01000015">
    <property type="protein sequence ID" value="PJC23741.1"/>
    <property type="molecule type" value="Genomic_DNA"/>
</dbReference>
<sequence>MEEIKLVGWQSWTDCTNPKTLFSRIRYFSPFGKFAKTATINKQQKQKLLRGWSSWPYFGRNITQKPIIEIAEWIKQNKKLIPPLKRL</sequence>
<reference evidence="2" key="1">
    <citation type="submission" date="2017-09" db="EMBL/GenBank/DDBJ databases">
        <title>Depth-based differentiation of microbial function through sediment-hosted aquifers and enrichment of novel symbionts in the deep terrestrial subsurface.</title>
        <authorList>
            <person name="Probst A.J."/>
            <person name="Ladd B."/>
            <person name="Jarett J.K."/>
            <person name="Geller-Mcgrath D.E."/>
            <person name="Sieber C.M.K."/>
            <person name="Emerson J.B."/>
            <person name="Anantharaman K."/>
            <person name="Thomas B.C."/>
            <person name="Malmstrom R."/>
            <person name="Stieglmeier M."/>
            <person name="Klingl A."/>
            <person name="Woyke T."/>
            <person name="Ryan C.M."/>
            <person name="Banfield J.F."/>
        </authorList>
    </citation>
    <scope>NUCLEOTIDE SEQUENCE [LARGE SCALE GENOMIC DNA]</scope>
</reference>
<evidence type="ECO:0000313" key="1">
    <source>
        <dbReference type="EMBL" id="PJC23741.1"/>
    </source>
</evidence>
<evidence type="ECO:0000313" key="2">
    <source>
        <dbReference type="Proteomes" id="UP000229756"/>
    </source>
</evidence>
<accession>A0A2M8ELX9</accession>
<comment type="caution">
    <text evidence="1">The sequence shown here is derived from an EMBL/GenBank/DDBJ whole genome shotgun (WGS) entry which is preliminary data.</text>
</comment>
<organism evidence="1 2">
    <name type="scientific">candidate division WWE3 bacterium CG_4_9_14_0_2_um_filter_35_11</name>
    <dbReference type="NCBI Taxonomy" id="1975077"/>
    <lineage>
        <taxon>Bacteria</taxon>
        <taxon>Katanobacteria</taxon>
    </lineage>
</organism>
<proteinExistence type="predicted"/>
<dbReference type="AlphaFoldDB" id="A0A2M8ELX9"/>
<protein>
    <submittedName>
        <fullName evidence="1">Uncharacterized protein</fullName>
    </submittedName>
</protein>
<dbReference type="Proteomes" id="UP000229756">
    <property type="component" value="Unassembled WGS sequence"/>
</dbReference>
<gene>
    <name evidence="1" type="ORF">CO058_01960</name>
</gene>
<name>A0A2M8ELX9_UNCKA</name>